<dbReference type="Proteomes" id="UP000094444">
    <property type="component" value="Unassembled WGS sequence"/>
</dbReference>
<dbReference type="EMBL" id="MAVT02000630">
    <property type="protein sequence ID" value="POS74422.1"/>
    <property type="molecule type" value="Genomic_DNA"/>
</dbReference>
<feature type="region of interest" description="Disordered" evidence="1">
    <location>
        <begin position="80"/>
        <end position="133"/>
    </location>
</feature>
<evidence type="ECO:0000313" key="3">
    <source>
        <dbReference type="Proteomes" id="UP000094444"/>
    </source>
</evidence>
<accession>A0A2P5HVY2</accession>
<evidence type="ECO:0000256" key="1">
    <source>
        <dbReference type="SAM" id="MobiDB-lite"/>
    </source>
</evidence>
<sequence>MCLFVQPICNACKKPSGSKELHECIFRDCKSEHIEECIRFLTRFELPNWNCDTPNCGLNMETVECNLDVIQQMLRMEISQPARPAEDHPGAGNETNTTPDDSEAAEILHGVDGNGASSPHPNRDGTGPAALPADNARTAASLSMTVPATVMDIAPQPQPAPVSDFDPESVDLNTFPRWHKFEMAPSQYNKISFSVRNLSPRKITTPQSTCRRK</sequence>
<reference evidence="2" key="1">
    <citation type="submission" date="2017-09" db="EMBL/GenBank/DDBJ databases">
        <title>Polyketide synthases of a Diaporthe helianthi virulent isolate.</title>
        <authorList>
            <person name="Baroncelli R."/>
        </authorList>
    </citation>
    <scope>NUCLEOTIDE SEQUENCE [LARGE SCALE GENOMIC DNA]</scope>
    <source>
        <strain evidence="2">7/96</strain>
    </source>
</reference>
<organism evidence="2 3">
    <name type="scientific">Diaporthe helianthi</name>
    <dbReference type="NCBI Taxonomy" id="158607"/>
    <lineage>
        <taxon>Eukaryota</taxon>
        <taxon>Fungi</taxon>
        <taxon>Dikarya</taxon>
        <taxon>Ascomycota</taxon>
        <taxon>Pezizomycotina</taxon>
        <taxon>Sordariomycetes</taxon>
        <taxon>Sordariomycetidae</taxon>
        <taxon>Diaporthales</taxon>
        <taxon>Diaporthaceae</taxon>
        <taxon>Diaporthe</taxon>
    </lineage>
</organism>
<comment type="caution">
    <text evidence="2">The sequence shown here is derived from an EMBL/GenBank/DDBJ whole genome shotgun (WGS) entry which is preliminary data.</text>
</comment>
<dbReference type="InParanoid" id="A0A2P5HVY2"/>
<keyword evidence="3" id="KW-1185">Reference proteome</keyword>
<dbReference type="AlphaFoldDB" id="A0A2P5HVY2"/>
<name>A0A2P5HVY2_DIAHE</name>
<proteinExistence type="predicted"/>
<protein>
    <submittedName>
        <fullName evidence="2">Uncharacterized protein</fullName>
    </submittedName>
</protein>
<gene>
    <name evidence="2" type="ORF">DHEL01_v207177</name>
</gene>
<evidence type="ECO:0000313" key="2">
    <source>
        <dbReference type="EMBL" id="POS74422.1"/>
    </source>
</evidence>
<dbReference type="OrthoDB" id="10512194at2759"/>